<protein>
    <submittedName>
        <fullName evidence="2">Uncharacterized protein</fullName>
    </submittedName>
</protein>
<dbReference type="Proteomes" id="UP000581135">
    <property type="component" value="Unassembled WGS sequence"/>
</dbReference>
<dbReference type="EMBL" id="JACHXA010000003">
    <property type="protein sequence ID" value="MBB3065157.1"/>
    <property type="molecule type" value="Genomic_DNA"/>
</dbReference>
<evidence type="ECO:0000313" key="2">
    <source>
        <dbReference type="EMBL" id="MBB3065157.1"/>
    </source>
</evidence>
<reference evidence="2 3" key="1">
    <citation type="submission" date="2020-08" db="EMBL/GenBank/DDBJ databases">
        <title>Genomic Encyclopedia of Type Strains, Phase III (KMG-III): the genomes of soil and plant-associated and newly described type strains.</title>
        <authorList>
            <person name="Whitman W."/>
        </authorList>
    </citation>
    <scope>NUCLEOTIDE SEQUENCE [LARGE SCALE GENOMIC DNA]</scope>
    <source>
        <strain evidence="2 3">CECT 8803</strain>
    </source>
</reference>
<dbReference type="RefSeq" id="WP_183415956.1">
    <property type="nucleotide sequence ID" value="NZ_JACHXA010000003.1"/>
</dbReference>
<name>A0A839SQI6_9PROT</name>
<gene>
    <name evidence="2" type="ORF">FHR98_001436</name>
</gene>
<comment type="caution">
    <text evidence="2">The sequence shown here is derived from an EMBL/GenBank/DDBJ whole genome shotgun (WGS) entry which is preliminary data.</text>
</comment>
<feature type="compositionally biased region" description="Low complexity" evidence="1">
    <location>
        <begin position="55"/>
        <end position="67"/>
    </location>
</feature>
<keyword evidence="3" id="KW-1185">Reference proteome</keyword>
<dbReference type="AlphaFoldDB" id="A0A839SQI6"/>
<sequence length="131" mass="13865">MVMKRFVSLFTAFLIVAPLLVQTAGTGLLNLSPTASGKGLAVTATMDHTAHLAAAEPTTTETTSPSEGQPQRHHPSHGGLCALFCANPMAQSLPELSVAALFATLQKWRTPPLLSPWRGFAEISPPPPRRA</sequence>
<accession>A0A839SQI6</accession>
<evidence type="ECO:0000313" key="3">
    <source>
        <dbReference type="Proteomes" id="UP000581135"/>
    </source>
</evidence>
<proteinExistence type="predicted"/>
<evidence type="ECO:0000256" key="1">
    <source>
        <dbReference type="SAM" id="MobiDB-lite"/>
    </source>
</evidence>
<feature type="region of interest" description="Disordered" evidence="1">
    <location>
        <begin position="55"/>
        <end position="77"/>
    </location>
</feature>
<organism evidence="2 3">
    <name type="scientific">Limibacillus halophilus</name>
    <dbReference type="NCBI Taxonomy" id="1579333"/>
    <lineage>
        <taxon>Bacteria</taxon>
        <taxon>Pseudomonadati</taxon>
        <taxon>Pseudomonadota</taxon>
        <taxon>Alphaproteobacteria</taxon>
        <taxon>Rhodospirillales</taxon>
        <taxon>Rhodovibrionaceae</taxon>
        <taxon>Limibacillus</taxon>
    </lineage>
</organism>